<comment type="caution">
    <text evidence="3">The sequence shown here is derived from an EMBL/GenBank/DDBJ whole genome shotgun (WGS) entry which is preliminary data.</text>
</comment>
<evidence type="ECO:0000256" key="2">
    <source>
        <dbReference type="SAM" id="MobiDB-lite"/>
    </source>
</evidence>
<evidence type="ECO:0000313" key="3">
    <source>
        <dbReference type="EMBL" id="NYD42215.1"/>
    </source>
</evidence>
<dbReference type="InterPro" id="IPR011010">
    <property type="entry name" value="DNA_brk_join_enz"/>
</dbReference>
<gene>
    <name evidence="3" type="ORF">BJZ21_002298</name>
</gene>
<accession>A0A7Y9E781</accession>
<dbReference type="RefSeq" id="WP_179663877.1">
    <property type="nucleotide sequence ID" value="NZ_JACCBG010000001.1"/>
</dbReference>
<evidence type="ECO:0008006" key="5">
    <source>
        <dbReference type="Google" id="ProtNLM"/>
    </source>
</evidence>
<dbReference type="AlphaFoldDB" id="A0A7Y9E781"/>
<keyword evidence="4" id="KW-1185">Reference proteome</keyword>
<sequence length="165" mass="18909">MASIADRWHTTERGSGRRVRSSLYGSGKRWQVRYRDPDGQSRNRSFDPEVDAVRFLADLQHRLNRGSYVDERAGRVSFADFAGEWLDRQVMQPTSRTALETRLRVHILPEWGTWPLVRITSAAVQRWLRAVSVDLSAGYVRLLLGSSPVAWCTKLILRSGVSVRR</sequence>
<dbReference type="GO" id="GO:0003677">
    <property type="term" value="F:DNA binding"/>
    <property type="evidence" value="ECO:0007669"/>
    <property type="project" value="UniProtKB-KW"/>
</dbReference>
<organism evidence="3 4">
    <name type="scientific">Nocardioides panaciterrulae</name>
    <dbReference type="NCBI Taxonomy" id="661492"/>
    <lineage>
        <taxon>Bacteria</taxon>
        <taxon>Bacillati</taxon>
        <taxon>Actinomycetota</taxon>
        <taxon>Actinomycetes</taxon>
        <taxon>Propionibacteriales</taxon>
        <taxon>Nocardioidaceae</taxon>
        <taxon>Nocardioides</taxon>
    </lineage>
</organism>
<dbReference type="SUPFAM" id="SSF56349">
    <property type="entry name" value="DNA breaking-rejoining enzymes"/>
    <property type="match status" value="1"/>
</dbReference>
<evidence type="ECO:0000256" key="1">
    <source>
        <dbReference type="ARBA" id="ARBA00023125"/>
    </source>
</evidence>
<dbReference type="InterPro" id="IPR010998">
    <property type="entry name" value="Integrase_recombinase_N"/>
</dbReference>
<keyword evidence="1" id="KW-0238">DNA-binding</keyword>
<proteinExistence type="predicted"/>
<reference evidence="3 4" key="1">
    <citation type="submission" date="2020-07" db="EMBL/GenBank/DDBJ databases">
        <title>Sequencing the genomes of 1000 actinobacteria strains.</title>
        <authorList>
            <person name="Klenk H.-P."/>
        </authorList>
    </citation>
    <scope>NUCLEOTIDE SEQUENCE [LARGE SCALE GENOMIC DNA]</scope>
    <source>
        <strain evidence="3 4">DSM 21350</strain>
    </source>
</reference>
<protein>
    <recommendedName>
        <fullName evidence="5">Integrase-like protein</fullName>
    </recommendedName>
</protein>
<dbReference type="EMBL" id="JACCBG010000001">
    <property type="protein sequence ID" value="NYD42215.1"/>
    <property type="molecule type" value="Genomic_DNA"/>
</dbReference>
<feature type="region of interest" description="Disordered" evidence="2">
    <location>
        <begin position="1"/>
        <end position="20"/>
    </location>
</feature>
<dbReference type="Gene3D" id="1.10.150.130">
    <property type="match status" value="1"/>
</dbReference>
<feature type="compositionally biased region" description="Basic and acidic residues" evidence="2">
    <location>
        <begin position="1"/>
        <end position="15"/>
    </location>
</feature>
<name>A0A7Y9E781_9ACTN</name>
<evidence type="ECO:0000313" key="4">
    <source>
        <dbReference type="Proteomes" id="UP000535511"/>
    </source>
</evidence>
<dbReference type="Proteomes" id="UP000535511">
    <property type="component" value="Unassembled WGS sequence"/>
</dbReference>